<gene>
    <name evidence="3" type="ORF">MCHLO_00051</name>
</gene>
<feature type="domain" description="Endonuclease/exonuclease/phosphatase" evidence="2">
    <location>
        <begin position="46"/>
        <end position="289"/>
    </location>
</feature>
<dbReference type="EMBL" id="DF837740">
    <property type="protein sequence ID" value="GAT42335.1"/>
    <property type="molecule type" value="Genomic_DNA"/>
</dbReference>
<evidence type="ECO:0000256" key="1">
    <source>
        <dbReference type="SAM" id="MobiDB-lite"/>
    </source>
</evidence>
<feature type="region of interest" description="Disordered" evidence="1">
    <location>
        <begin position="1"/>
        <end position="37"/>
    </location>
</feature>
<keyword evidence="4" id="KW-1185">Reference proteome</keyword>
<reference evidence="3" key="1">
    <citation type="submission" date="2014-09" db="EMBL/GenBank/DDBJ databases">
        <title>Genome sequence of the luminous mushroom Mycena chlorophos for searching fungal bioluminescence genes.</title>
        <authorList>
            <person name="Tanaka Y."/>
            <person name="Kasuga D."/>
            <person name="Oba Y."/>
            <person name="Hase S."/>
            <person name="Sato K."/>
            <person name="Oba Y."/>
            <person name="Sakakibara Y."/>
        </authorList>
    </citation>
    <scope>NUCLEOTIDE SEQUENCE</scope>
</reference>
<protein>
    <recommendedName>
        <fullName evidence="2">Endonuclease/exonuclease/phosphatase domain-containing protein</fullName>
    </recommendedName>
</protein>
<sequence>MKQRRQPSPNRAAPGIDALAGTANDADSSSGRGLTAGPSQRTIRIMYWNVYHDFELKMRSKDFRSKLQGYDILFFAETDMREGEEDYIDVPRGFVLVSLPRKARLRRSRRGGGVALLIRETLVFKKSPLTSPEILVLDMGSLWIIGAYIPPASSRWEGWTDVAPFQRLWETAALCSQNENKHLLVLGDINGRPAALQSPSFTQSHPRLSMDLIVNARGRQIVQECGNAGLCILNGTALESVMAGRFTSFQPGGSSVIDFAIASRSLLPYVQDFHVELPTADPDDDWSDHTAISVGLDGSLFTHTAAVSAQKKTAPRDPPPDFSGTAPVDILYHETMDTRQSPSDALDSLWGPTLATSRATLVYVEGYIPPKSQTSRVPGAGIFFGSGSALNCALPVPSATQKMTADSARICAIIDCLRKTHSDTTLVIFCSSKQVIRKLCYEAANYSQLGWPGPDGSLYRIAVSLLSDRHAETRFVFVDVKDKNPQKQKAYLLAKSASCSPAPHPVFPMHQEKTEPLHSTM</sequence>
<dbReference type="SUPFAM" id="SSF56219">
    <property type="entry name" value="DNase I-like"/>
    <property type="match status" value="1"/>
</dbReference>
<dbReference type="Pfam" id="PF03372">
    <property type="entry name" value="Exo_endo_phos"/>
    <property type="match status" value="1"/>
</dbReference>
<accession>A0ABQ0KTX5</accession>
<evidence type="ECO:0000259" key="2">
    <source>
        <dbReference type="Pfam" id="PF03372"/>
    </source>
</evidence>
<dbReference type="Proteomes" id="UP000815677">
    <property type="component" value="Unassembled WGS sequence"/>
</dbReference>
<evidence type="ECO:0000313" key="4">
    <source>
        <dbReference type="Proteomes" id="UP000815677"/>
    </source>
</evidence>
<name>A0ABQ0KTX5_MYCCL</name>
<dbReference type="Gene3D" id="3.60.10.10">
    <property type="entry name" value="Endonuclease/exonuclease/phosphatase"/>
    <property type="match status" value="1"/>
</dbReference>
<dbReference type="InterPro" id="IPR036691">
    <property type="entry name" value="Endo/exonu/phosph_ase_sf"/>
</dbReference>
<dbReference type="InterPro" id="IPR005135">
    <property type="entry name" value="Endo/exonuclease/phosphatase"/>
</dbReference>
<organism evidence="3 4">
    <name type="scientific">Mycena chlorophos</name>
    <name type="common">Agaric fungus</name>
    <name type="synonym">Agaricus chlorophos</name>
    <dbReference type="NCBI Taxonomy" id="658473"/>
    <lineage>
        <taxon>Eukaryota</taxon>
        <taxon>Fungi</taxon>
        <taxon>Dikarya</taxon>
        <taxon>Basidiomycota</taxon>
        <taxon>Agaricomycotina</taxon>
        <taxon>Agaricomycetes</taxon>
        <taxon>Agaricomycetidae</taxon>
        <taxon>Agaricales</taxon>
        <taxon>Marasmiineae</taxon>
        <taxon>Mycenaceae</taxon>
        <taxon>Mycena</taxon>
    </lineage>
</organism>
<dbReference type="Gene3D" id="3.30.420.10">
    <property type="entry name" value="Ribonuclease H-like superfamily/Ribonuclease H"/>
    <property type="match status" value="1"/>
</dbReference>
<dbReference type="InterPro" id="IPR036397">
    <property type="entry name" value="RNaseH_sf"/>
</dbReference>
<evidence type="ECO:0000313" key="3">
    <source>
        <dbReference type="EMBL" id="GAT42335.1"/>
    </source>
</evidence>
<proteinExistence type="predicted"/>
<feature type="compositionally biased region" description="Polar residues" evidence="1">
    <location>
        <begin position="25"/>
        <end position="37"/>
    </location>
</feature>